<name>A0A160P7F5_STRLU</name>
<dbReference type="RefSeq" id="WP_359876027.1">
    <property type="nucleotide sequence ID" value="NZ_JBEYHT010000017.1"/>
</dbReference>
<accession>A0A160P7F5</accession>
<dbReference type="EMBL" id="AP017424">
    <property type="protein sequence ID" value="BAU86753.1"/>
    <property type="molecule type" value="Genomic_DNA"/>
</dbReference>
<organism evidence="1 2">
    <name type="scientific">Streptomyces laurentii</name>
    <dbReference type="NCBI Taxonomy" id="39478"/>
    <lineage>
        <taxon>Bacteria</taxon>
        <taxon>Bacillati</taxon>
        <taxon>Actinomycetota</taxon>
        <taxon>Actinomycetes</taxon>
        <taxon>Kitasatosporales</taxon>
        <taxon>Streptomycetaceae</taxon>
        <taxon>Streptomyces</taxon>
    </lineage>
</organism>
<evidence type="ECO:0000313" key="1">
    <source>
        <dbReference type="EMBL" id="BAU86753.1"/>
    </source>
</evidence>
<protein>
    <submittedName>
        <fullName evidence="1">Uncharacterized protein</fullName>
    </submittedName>
</protein>
<gene>
    <name evidence="1" type="ORF">SLA_5884</name>
</gene>
<dbReference type="Proteomes" id="UP000217676">
    <property type="component" value="Chromosome"/>
</dbReference>
<proteinExistence type="predicted"/>
<sequence length="203" mass="21831">MGEEPQDQAAAAVAIRRPAARAVGTAVVRRAERRAAVAQWLLSAAPNAREAKAEWDRYGIAVLACGGVLSAVRVPGELVWAAAGTEDHAEADVFLTDWLDDGAVVMDRHAGLYYFLVPALMGRLWNPKAFHKVECLGSNSYLGVPLVDHTIPEGRAYWAVEMDSPGALCWPDEVAALLHRGQTALGGQTAPRPVPRLLAERFG</sequence>
<reference evidence="1 2" key="1">
    <citation type="journal article" date="2016" name="Genome Announc.">
        <title>Complete Genome Sequence of Thiostrepton-Producing Streptomyces laurentii ATCC 31255.</title>
        <authorList>
            <person name="Doi K."/>
            <person name="Fujino Y."/>
            <person name="Nagayoshi Y."/>
            <person name="Ohshima T."/>
            <person name="Ogata S."/>
        </authorList>
    </citation>
    <scope>NUCLEOTIDE SEQUENCE [LARGE SCALE GENOMIC DNA]</scope>
    <source>
        <strain evidence="1 2">ATCC 31255</strain>
    </source>
</reference>
<keyword evidence="2" id="KW-1185">Reference proteome</keyword>
<dbReference type="KEGG" id="slau:SLA_5884"/>
<evidence type="ECO:0000313" key="2">
    <source>
        <dbReference type="Proteomes" id="UP000217676"/>
    </source>
</evidence>
<dbReference type="AlphaFoldDB" id="A0A160P7F5"/>